<feature type="compositionally biased region" description="Basic and acidic residues" evidence="1">
    <location>
        <begin position="209"/>
        <end position="218"/>
    </location>
</feature>
<feature type="compositionally biased region" description="Polar residues" evidence="1">
    <location>
        <begin position="393"/>
        <end position="412"/>
    </location>
</feature>
<sequence>MPYDSFGFNNHHIAANYSGFVASLIPDFPRSSSPCLRTAANLSLARIDFSSNGKPYIEKFNTIVRMIWTLENSKSEIPNLMEKKQLDFNQPLLSVRRVSSTASTKEAKIKRKTDKALPKIPPLPVYKSELKSGPVRNPGTVPFVWERSPGRPKDESKPQTRALQRPPIAPKLPPGRILNAQQQASDKGYEGAKQADRPQRRNGLSRSQNETREEISKEEIEDGSSSGSEGRDEAYVDALDTLSRSDSFFLNCSITGVSGLDGPDLKPSGAFLKDQQSRDFMMGRFLPAAKAMVSETPQCFTRKQPVVRELPRQRAKAASVQRRPLNRYSPNNIPNYAQAHGVEESEDEDNDYDRSDDPSLKLCGWLPQQCLQNSLCLLNPVPGMRKRGQVPISSVRTTKFGSSNAASRNGTAQEGKGASPNSSQFPQSVHEEQRCIEIPDKCRDSGASGFIQCAKGSTIFKELLANESREWESVSGSSVAEKTLYIDSIHMVKPRNSNSSLSDVKGLSEYSKDGVEILGKNREIEETDYVDSSLLDSMHLSAVGEKTKLRPDSMESFDSCFLSLSDKSIHDVQMDVMDGSKQDEDIMQASITLACPKVDKDGKIDLESPLNKKSGDLESSRGFIEDSSGEVAGDGKVDLESQLCRRLSDEESPIGYSTQLLLPPPLPKSPSDSWLTRTLPIVSSRNSSSRSPLGMHLHSRVQASKTHSVDPKWETIVRTTNVQHGHLRFSEELLTPIPEA</sequence>
<feature type="region of interest" description="Disordered" evidence="1">
    <location>
        <begin position="393"/>
        <end position="430"/>
    </location>
</feature>
<feature type="region of interest" description="Disordered" evidence="1">
    <location>
        <begin position="604"/>
        <end position="634"/>
    </location>
</feature>
<dbReference type="PANTHER" id="PTHR33671">
    <property type="entry name" value="N-METHYLTRANSFERASE, PUTATIVE (DUF688)-RELATED"/>
    <property type="match status" value="1"/>
</dbReference>
<dbReference type="Pfam" id="PF05097">
    <property type="entry name" value="DUF688"/>
    <property type="match status" value="1"/>
</dbReference>
<feature type="compositionally biased region" description="Basic and acidic residues" evidence="1">
    <location>
        <begin position="187"/>
        <end position="199"/>
    </location>
</feature>
<dbReference type="Proteomes" id="UP001314170">
    <property type="component" value="Unassembled WGS sequence"/>
</dbReference>
<feature type="compositionally biased region" description="Basic and acidic residues" evidence="1">
    <location>
        <begin position="148"/>
        <end position="158"/>
    </location>
</feature>
<proteinExistence type="predicted"/>
<gene>
    <name evidence="2" type="ORF">DCAF_LOCUS20831</name>
</gene>
<accession>A0AAV1SCW7</accession>
<dbReference type="EMBL" id="CAWUPB010001173">
    <property type="protein sequence ID" value="CAK7348138.1"/>
    <property type="molecule type" value="Genomic_DNA"/>
</dbReference>
<evidence type="ECO:0000256" key="1">
    <source>
        <dbReference type="SAM" id="MobiDB-lite"/>
    </source>
</evidence>
<feature type="region of interest" description="Disordered" evidence="1">
    <location>
        <begin position="99"/>
        <end position="232"/>
    </location>
</feature>
<feature type="region of interest" description="Disordered" evidence="1">
    <location>
        <begin position="313"/>
        <end position="357"/>
    </location>
</feature>
<dbReference type="PANTHER" id="PTHR33671:SF2">
    <property type="entry name" value="N-METHYLTRANSFERASE, PUTATIVE (DUF688)-RELATED"/>
    <property type="match status" value="1"/>
</dbReference>
<comment type="caution">
    <text evidence="2">The sequence shown here is derived from an EMBL/GenBank/DDBJ whole genome shotgun (WGS) entry which is preliminary data.</text>
</comment>
<keyword evidence="3" id="KW-1185">Reference proteome</keyword>
<dbReference type="AlphaFoldDB" id="A0AAV1SCW7"/>
<dbReference type="InterPro" id="IPR007789">
    <property type="entry name" value="DUF688"/>
</dbReference>
<evidence type="ECO:0000313" key="2">
    <source>
        <dbReference type="EMBL" id="CAK7348138.1"/>
    </source>
</evidence>
<protein>
    <submittedName>
        <fullName evidence="2">Uncharacterized protein</fullName>
    </submittedName>
</protein>
<name>A0AAV1SCW7_9ROSI</name>
<organism evidence="2 3">
    <name type="scientific">Dovyalis caffra</name>
    <dbReference type="NCBI Taxonomy" id="77055"/>
    <lineage>
        <taxon>Eukaryota</taxon>
        <taxon>Viridiplantae</taxon>
        <taxon>Streptophyta</taxon>
        <taxon>Embryophyta</taxon>
        <taxon>Tracheophyta</taxon>
        <taxon>Spermatophyta</taxon>
        <taxon>Magnoliopsida</taxon>
        <taxon>eudicotyledons</taxon>
        <taxon>Gunneridae</taxon>
        <taxon>Pentapetalae</taxon>
        <taxon>rosids</taxon>
        <taxon>fabids</taxon>
        <taxon>Malpighiales</taxon>
        <taxon>Salicaceae</taxon>
        <taxon>Flacourtieae</taxon>
        <taxon>Dovyalis</taxon>
    </lineage>
</organism>
<reference evidence="2 3" key="1">
    <citation type="submission" date="2024-01" db="EMBL/GenBank/DDBJ databases">
        <authorList>
            <person name="Waweru B."/>
        </authorList>
    </citation>
    <scope>NUCLEOTIDE SEQUENCE [LARGE SCALE GENOMIC DNA]</scope>
</reference>
<evidence type="ECO:0000313" key="3">
    <source>
        <dbReference type="Proteomes" id="UP001314170"/>
    </source>
</evidence>